<proteinExistence type="predicted"/>
<feature type="domain" description="Calcineurin-like phosphoesterase" evidence="2">
    <location>
        <begin position="360"/>
        <end position="608"/>
    </location>
</feature>
<organism evidence="3 4">
    <name type="scientific">Pythium oligandrum</name>
    <name type="common">Mycoparasitic fungus</name>
    <dbReference type="NCBI Taxonomy" id="41045"/>
    <lineage>
        <taxon>Eukaryota</taxon>
        <taxon>Sar</taxon>
        <taxon>Stramenopiles</taxon>
        <taxon>Oomycota</taxon>
        <taxon>Peronosporomycetes</taxon>
        <taxon>Pythiales</taxon>
        <taxon>Pythiaceae</taxon>
        <taxon>Pythium</taxon>
    </lineage>
</organism>
<dbReference type="PANTHER" id="PTHR32440:SF0">
    <property type="entry name" value="PHOSPHATASE DCR2-RELATED"/>
    <property type="match status" value="1"/>
</dbReference>
<name>A0A8K1C837_PYTOL</name>
<dbReference type="SUPFAM" id="SSF56300">
    <property type="entry name" value="Metallo-dependent phosphatases"/>
    <property type="match status" value="1"/>
</dbReference>
<feature type="chain" id="PRO_5035452360" description="Calcineurin-like phosphoesterase domain-containing protein" evidence="1">
    <location>
        <begin position="20"/>
        <end position="678"/>
    </location>
</feature>
<dbReference type="InterPro" id="IPR004843">
    <property type="entry name" value="Calcineurin-like_PHP"/>
</dbReference>
<feature type="signal peptide" evidence="1">
    <location>
        <begin position="1"/>
        <end position="19"/>
    </location>
</feature>
<comment type="caution">
    <text evidence="3">The sequence shown here is derived from an EMBL/GenBank/DDBJ whole genome shotgun (WGS) entry which is preliminary data.</text>
</comment>
<sequence>MRTLSWLGGLVLFATSTQARTVRYAVTDVFMVEADSMEGALEMCQMNPNAVSVGVDWGNENNRAVVQLCQRRQRVEEIHSSRHVLQQIAVYDTPACPTSMELLYQVSEGRVVCVRRVAASVALSSGNYISDLWVSAERHYNNDAVGWTTIPESVLSPANGILRSIWQWVWRASYRGAFISYQRPVVPVTAVRLLTGVDASIFRTACFTWLGDQWEDAGLGYLDGSHGKKSQLCVRRGENADNLALLEATTTTDGCPSRFSQTEKLENGIKLCFRWGESTASDSPIMGIRLEPSSGKPKATLPGGFQLVSPTNLNRGSEAVYLYTTQATSTTVPLPAPLNRPPLVAKHITGVDGKPEKLTFKILQLADLHYSGDPTTSCNDKPIGMAECSEALMTQFVNDLLDSEKPDFVAFSGDNVQTYKASLRQAAMDAATSGVEARGIPYAMIFGNHDDQRGFTREMLMEMAVNKQHSYSQRGPTQVYGVGNYELNVKAPTSGTWGDVDSDVFRMYFLDSNAYPDRGLLPNEDTKYDWVHPSQVAYYRQLSASHETKVPSIMFFHIPLPEYAMDARSLRAGEHREYVQSSEVHSDLFSTLVELDEVKATFAGHDHVNEYCYKRESVQLCYGGGTGFGVAYGWKEVQRRARVIEWTVDSTNKREIRSWKVLYGQIQQRVDEQVLYRV</sequence>
<dbReference type="AlphaFoldDB" id="A0A8K1C837"/>
<protein>
    <recommendedName>
        <fullName evidence="2">Calcineurin-like phosphoesterase domain-containing protein</fullName>
    </recommendedName>
</protein>
<reference evidence="3" key="1">
    <citation type="submission" date="2019-03" db="EMBL/GenBank/DDBJ databases">
        <title>Long read genome sequence of the mycoparasitic Pythium oligandrum ATCC 38472 isolated from sugarbeet rhizosphere.</title>
        <authorList>
            <person name="Gaulin E."/>
        </authorList>
    </citation>
    <scope>NUCLEOTIDE SEQUENCE</scope>
    <source>
        <strain evidence="3">ATCC 38472_TT</strain>
    </source>
</reference>
<dbReference type="OrthoDB" id="783096at2759"/>
<evidence type="ECO:0000313" key="4">
    <source>
        <dbReference type="Proteomes" id="UP000794436"/>
    </source>
</evidence>
<dbReference type="Pfam" id="PF00149">
    <property type="entry name" value="Metallophos"/>
    <property type="match status" value="1"/>
</dbReference>
<keyword evidence="4" id="KW-1185">Reference proteome</keyword>
<dbReference type="InterPro" id="IPR029052">
    <property type="entry name" value="Metallo-depent_PP-like"/>
</dbReference>
<dbReference type="Gene3D" id="3.60.21.10">
    <property type="match status" value="1"/>
</dbReference>
<dbReference type="GO" id="GO:0005737">
    <property type="term" value="C:cytoplasm"/>
    <property type="evidence" value="ECO:0007669"/>
    <property type="project" value="TreeGrafter"/>
</dbReference>
<evidence type="ECO:0000259" key="2">
    <source>
        <dbReference type="Pfam" id="PF00149"/>
    </source>
</evidence>
<gene>
    <name evidence="3" type="ORF">Poli38472_011777</name>
</gene>
<dbReference type="PANTHER" id="PTHR32440">
    <property type="entry name" value="PHOSPHATASE DCR2-RELATED-RELATED"/>
    <property type="match status" value="1"/>
</dbReference>
<evidence type="ECO:0000313" key="3">
    <source>
        <dbReference type="EMBL" id="TMW58189.1"/>
    </source>
</evidence>
<dbReference type="GO" id="GO:0016788">
    <property type="term" value="F:hydrolase activity, acting on ester bonds"/>
    <property type="evidence" value="ECO:0007669"/>
    <property type="project" value="TreeGrafter"/>
</dbReference>
<dbReference type="Proteomes" id="UP000794436">
    <property type="component" value="Unassembled WGS sequence"/>
</dbReference>
<accession>A0A8K1C837</accession>
<dbReference type="CDD" id="cd07383">
    <property type="entry name" value="MPP_Dcr2"/>
    <property type="match status" value="1"/>
</dbReference>
<evidence type="ECO:0000256" key="1">
    <source>
        <dbReference type="SAM" id="SignalP"/>
    </source>
</evidence>
<keyword evidence="1" id="KW-0732">Signal</keyword>
<dbReference type="EMBL" id="SPLM01000112">
    <property type="protein sequence ID" value="TMW58189.1"/>
    <property type="molecule type" value="Genomic_DNA"/>
</dbReference>